<reference evidence="2 3" key="1">
    <citation type="submission" date="2021-10" db="EMBL/GenBank/DDBJ databases">
        <title>Collection of gut derived symbiotic bacterial strains cultured from healthy donors.</title>
        <authorList>
            <person name="Lin H."/>
            <person name="Littmann E."/>
            <person name="Kohout C."/>
            <person name="Pamer E.G."/>
        </authorList>
    </citation>
    <scope>NUCLEOTIDE SEQUENCE [LARGE SCALE GENOMIC DNA]</scope>
    <source>
        <strain evidence="2 3">DFI.1.165</strain>
    </source>
</reference>
<dbReference type="PROSITE" id="PS51186">
    <property type="entry name" value="GNAT"/>
    <property type="match status" value="1"/>
</dbReference>
<protein>
    <submittedName>
        <fullName evidence="2">GNAT family N-acetyltransferase</fullName>
        <ecNumber evidence="2">2.3.1.-</ecNumber>
    </submittedName>
</protein>
<dbReference type="CDD" id="cd04301">
    <property type="entry name" value="NAT_SF"/>
    <property type="match status" value="1"/>
</dbReference>
<keyword evidence="3" id="KW-1185">Reference proteome</keyword>
<dbReference type="Gene3D" id="3.40.630.30">
    <property type="match status" value="1"/>
</dbReference>
<dbReference type="Pfam" id="PF00583">
    <property type="entry name" value="Acetyltransf_1"/>
    <property type="match status" value="1"/>
</dbReference>
<evidence type="ECO:0000313" key="2">
    <source>
        <dbReference type="EMBL" id="MCB7387738.1"/>
    </source>
</evidence>
<feature type="domain" description="N-acetyltransferase" evidence="1">
    <location>
        <begin position="1"/>
        <end position="169"/>
    </location>
</feature>
<name>A0ABS8DH32_9FIRM</name>
<gene>
    <name evidence="2" type="ORF">LIZ65_10610</name>
</gene>
<dbReference type="GO" id="GO:0016746">
    <property type="term" value="F:acyltransferase activity"/>
    <property type="evidence" value="ECO:0007669"/>
    <property type="project" value="UniProtKB-KW"/>
</dbReference>
<dbReference type="InterPro" id="IPR000182">
    <property type="entry name" value="GNAT_dom"/>
</dbReference>
<dbReference type="InterPro" id="IPR016181">
    <property type="entry name" value="Acyl_CoA_acyltransferase"/>
</dbReference>
<dbReference type="SUPFAM" id="SSF55729">
    <property type="entry name" value="Acyl-CoA N-acyltransferases (Nat)"/>
    <property type="match status" value="1"/>
</dbReference>
<dbReference type="Proteomes" id="UP001299546">
    <property type="component" value="Unassembled WGS sequence"/>
</dbReference>
<sequence length="183" mass="21391">MKFRLPEMEDRSEIMLYIQEHYSNNEKSLSATSSLPLMEYGEWVKKIHDNTFISDPVWGKSFTYLAFSDENELVGFLSIRFDMPEDLALKYGHIGYGVRPHQRRKGYAGQMLHFALDKCRELGMESVTVGCYKENIGSAKTITKNGGRLIREIKVDKKISDYWEIQLVDQFYEIELNNRDLED</sequence>
<organism evidence="2 3">
    <name type="scientific">Bariatricus massiliensis</name>
    <dbReference type="NCBI Taxonomy" id="1745713"/>
    <lineage>
        <taxon>Bacteria</taxon>
        <taxon>Bacillati</taxon>
        <taxon>Bacillota</taxon>
        <taxon>Clostridia</taxon>
        <taxon>Lachnospirales</taxon>
        <taxon>Lachnospiraceae</taxon>
        <taxon>Bariatricus</taxon>
    </lineage>
</organism>
<comment type="caution">
    <text evidence="2">The sequence shown here is derived from an EMBL/GenBank/DDBJ whole genome shotgun (WGS) entry which is preliminary data.</text>
</comment>
<proteinExistence type="predicted"/>
<evidence type="ECO:0000259" key="1">
    <source>
        <dbReference type="PROSITE" id="PS51186"/>
    </source>
</evidence>
<keyword evidence="2" id="KW-0012">Acyltransferase</keyword>
<dbReference type="EMBL" id="JAJCIS010000006">
    <property type="protein sequence ID" value="MCB7387738.1"/>
    <property type="molecule type" value="Genomic_DNA"/>
</dbReference>
<accession>A0ABS8DH32</accession>
<keyword evidence="2" id="KW-0808">Transferase</keyword>
<dbReference type="EC" id="2.3.1.-" evidence="2"/>
<dbReference type="PANTHER" id="PTHR39173:SF1">
    <property type="entry name" value="ACETYLTRANSFERASE"/>
    <property type="match status" value="1"/>
</dbReference>
<evidence type="ECO:0000313" key="3">
    <source>
        <dbReference type="Proteomes" id="UP001299546"/>
    </source>
</evidence>
<dbReference type="RefSeq" id="WP_066734999.1">
    <property type="nucleotide sequence ID" value="NZ_JAJCIQ010000007.1"/>
</dbReference>
<dbReference type="PANTHER" id="PTHR39173">
    <property type="entry name" value="ACETYLTRANSFERASE"/>
    <property type="match status" value="1"/>
</dbReference>